<dbReference type="GO" id="GO:0097176">
    <property type="term" value="P:epoxide metabolic process"/>
    <property type="evidence" value="ECO:0007669"/>
    <property type="project" value="TreeGrafter"/>
</dbReference>
<feature type="domain" description="Epoxide hydrolase N-terminal" evidence="5">
    <location>
        <begin position="3"/>
        <end position="108"/>
    </location>
</feature>
<reference evidence="6 7" key="1">
    <citation type="submission" date="2018-09" db="EMBL/GenBank/DDBJ databases">
        <title>Genome sequencing of strain 2DFW10M-5.</title>
        <authorList>
            <person name="Heo J."/>
            <person name="Kim S.-J."/>
            <person name="Kwon S.-W."/>
        </authorList>
    </citation>
    <scope>NUCLEOTIDE SEQUENCE [LARGE SCALE GENOMIC DNA]</scope>
    <source>
        <strain evidence="6 7">2DFW10M-5</strain>
    </source>
</reference>
<evidence type="ECO:0000313" key="6">
    <source>
        <dbReference type="EMBL" id="AYG03298.1"/>
    </source>
</evidence>
<dbReference type="SUPFAM" id="SSF53474">
    <property type="entry name" value="alpha/beta-Hydrolases"/>
    <property type="match status" value="1"/>
</dbReference>
<dbReference type="PIRSF" id="PIRSF001112">
    <property type="entry name" value="Epoxide_hydrolase"/>
    <property type="match status" value="1"/>
</dbReference>
<accession>A0A387BKW8</accession>
<dbReference type="PANTHER" id="PTHR21661:SF35">
    <property type="entry name" value="EPOXIDE HYDROLASE"/>
    <property type="match status" value="1"/>
</dbReference>
<dbReference type="GO" id="GO:0004301">
    <property type="term" value="F:epoxide hydrolase activity"/>
    <property type="evidence" value="ECO:0007669"/>
    <property type="project" value="TreeGrafter"/>
</dbReference>
<dbReference type="EMBL" id="CP032624">
    <property type="protein sequence ID" value="AYG03298.1"/>
    <property type="molecule type" value="Genomic_DNA"/>
</dbReference>
<dbReference type="Gene3D" id="3.40.50.1820">
    <property type="entry name" value="alpha/beta hydrolase"/>
    <property type="match status" value="1"/>
</dbReference>
<protein>
    <submittedName>
        <fullName evidence="6">Epoxide hydrolase</fullName>
    </submittedName>
</protein>
<dbReference type="PRINTS" id="PR00412">
    <property type="entry name" value="EPOXHYDRLASE"/>
</dbReference>
<keyword evidence="2" id="KW-0058">Aromatic hydrocarbons catabolism</keyword>
<proteinExistence type="inferred from homology"/>
<name>A0A387BKW8_9MICO</name>
<dbReference type="KEGG" id="gry:D7I44_06975"/>
<dbReference type="InterPro" id="IPR029058">
    <property type="entry name" value="AB_hydrolase_fold"/>
</dbReference>
<comment type="similarity">
    <text evidence="1">Belongs to the peptidase S33 family.</text>
</comment>
<organism evidence="6 7">
    <name type="scientific">Gryllotalpicola protaetiae</name>
    <dbReference type="NCBI Taxonomy" id="2419771"/>
    <lineage>
        <taxon>Bacteria</taxon>
        <taxon>Bacillati</taxon>
        <taxon>Actinomycetota</taxon>
        <taxon>Actinomycetes</taxon>
        <taxon>Micrococcales</taxon>
        <taxon>Microbacteriaceae</taxon>
        <taxon>Gryllotalpicola</taxon>
    </lineage>
</organism>
<dbReference type="OrthoDB" id="27092at2"/>
<feature type="active site" description="Proton acceptor" evidence="4">
    <location>
        <position position="344"/>
    </location>
</feature>
<evidence type="ECO:0000256" key="2">
    <source>
        <dbReference type="ARBA" id="ARBA00022797"/>
    </source>
</evidence>
<keyword evidence="3 6" id="KW-0378">Hydrolase</keyword>
<evidence type="ECO:0000256" key="3">
    <source>
        <dbReference type="ARBA" id="ARBA00022801"/>
    </source>
</evidence>
<gene>
    <name evidence="6" type="ORF">D7I44_06975</name>
</gene>
<dbReference type="RefSeq" id="WP_120788830.1">
    <property type="nucleotide sequence ID" value="NZ_CP032624.1"/>
</dbReference>
<dbReference type="InterPro" id="IPR016292">
    <property type="entry name" value="Epoxide_hydrolase"/>
</dbReference>
<dbReference type="InterPro" id="IPR000639">
    <property type="entry name" value="Epox_hydrolase-like"/>
</dbReference>
<dbReference type="InterPro" id="IPR010497">
    <property type="entry name" value="Epoxide_hydro_N"/>
</dbReference>
<sequence>MDFAPHTSPAAIAELRARLLATRWPAIAADPEWSLGTDPEYLRELVAYWADGFDWEAREAELNKLPRSFVEVGGTGIHVIHSIADRADRAGPAPALLLLHGWPDSFWRYLKVIPLLAPDFDLVIPDMPGYGYSDIPATALDSRQVAALYAELMTKLGYERFFAAGGDIGSGVGQFLAVDQPERVIALHRMSAGPPSPSVDASQLTPEEQQWLTGAARWLGAEGAYAAMHRTKPNTASFGLTDSPVGLAAWIVEKLRAWSDGGLSAYSRDDILTNLSIYWFTGTIGSSMRMYHANALIPPEQYARRVEVPSGFSSFPGDIVRTPRAWLERATNLVRYVEPPRGGHFAPYEVPELYAQELRDFFGPFV</sequence>
<dbReference type="Proteomes" id="UP000275069">
    <property type="component" value="Chromosome"/>
</dbReference>
<feature type="active site" description="Nucleophile" evidence="4">
    <location>
        <position position="167"/>
    </location>
</feature>
<dbReference type="PANTHER" id="PTHR21661">
    <property type="entry name" value="EPOXIDE HYDROLASE 1-RELATED"/>
    <property type="match status" value="1"/>
</dbReference>
<keyword evidence="7" id="KW-1185">Reference proteome</keyword>
<evidence type="ECO:0000259" key="5">
    <source>
        <dbReference type="Pfam" id="PF06441"/>
    </source>
</evidence>
<evidence type="ECO:0000313" key="7">
    <source>
        <dbReference type="Proteomes" id="UP000275069"/>
    </source>
</evidence>
<feature type="active site" description="Proton donor" evidence="4">
    <location>
        <position position="291"/>
    </location>
</feature>
<dbReference type="AlphaFoldDB" id="A0A387BKW8"/>
<evidence type="ECO:0000256" key="1">
    <source>
        <dbReference type="ARBA" id="ARBA00010088"/>
    </source>
</evidence>
<dbReference type="Pfam" id="PF06441">
    <property type="entry name" value="EHN"/>
    <property type="match status" value="1"/>
</dbReference>
<evidence type="ECO:0000256" key="4">
    <source>
        <dbReference type="PIRSR" id="PIRSR001112-1"/>
    </source>
</evidence>